<keyword evidence="2" id="KW-1185">Reference proteome</keyword>
<dbReference type="AlphaFoldDB" id="A0AAF0UJY0"/>
<organism evidence="1 2">
    <name type="scientific">Solanum verrucosum</name>
    <dbReference type="NCBI Taxonomy" id="315347"/>
    <lineage>
        <taxon>Eukaryota</taxon>
        <taxon>Viridiplantae</taxon>
        <taxon>Streptophyta</taxon>
        <taxon>Embryophyta</taxon>
        <taxon>Tracheophyta</taxon>
        <taxon>Spermatophyta</taxon>
        <taxon>Magnoliopsida</taxon>
        <taxon>eudicotyledons</taxon>
        <taxon>Gunneridae</taxon>
        <taxon>Pentapetalae</taxon>
        <taxon>asterids</taxon>
        <taxon>lamiids</taxon>
        <taxon>Solanales</taxon>
        <taxon>Solanaceae</taxon>
        <taxon>Solanoideae</taxon>
        <taxon>Solaneae</taxon>
        <taxon>Solanum</taxon>
    </lineage>
</organism>
<name>A0AAF0UJY0_SOLVR</name>
<accession>A0AAF0UJY0</accession>
<evidence type="ECO:0008006" key="3">
    <source>
        <dbReference type="Google" id="ProtNLM"/>
    </source>
</evidence>
<proteinExistence type="predicted"/>
<reference evidence="1" key="1">
    <citation type="submission" date="2023-08" db="EMBL/GenBank/DDBJ databases">
        <title>A de novo genome assembly of Solanum verrucosum Schlechtendal, a Mexican diploid species geographically isolated from the other diploid A-genome species in potato relatives.</title>
        <authorList>
            <person name="Hosaka K."/>
        </authorList>
    </citation>
    <scope>NUCLEOTIDE SEQUENCE</scope>
    <source>
        <tissue evidence="1">Young leaves</tissue>
    </source>
</reference>
<dbReference type="Proteomes" id="UP001234989">
    <property type="component" value="Chromosome 9"/>
</dbReference>
<sequence length="123" mass="14539">MVTHCCLCGEAAETVRHLFLHCKTTDQLWKIFINLRCIQWTMPSKIVDTISSWEIEAKNRSYWRTIPACIWWTIWGERNARSFEDRSRSLQMIRTYCILLLCFWCTTSSPVDVEAILEVLESC</sequence>
<gene>
    <name evidence="1" type="ORF">MTR67_039944</name>
</gene>
<dbReference type="EMBL" id="CP133620">
    <property type="protein sequence ID" value="WMV46559.1"/>
    <property type="molecule type" value="Genomic_DNA"/>
</dbReference>
<protein>
    <recommendedName>
        <fullName evidence="3">Reverse transcriptase zinc-binding domain-containing protein</fullName>
    </recommendedName>
</protein>
<evidence type="ECO:0000313" key="2">
    <source>
        <dbReference type="Proteomes" id="UP001234989"/>
    </source>
</evidence>
<evidence type="ECO:0000313" key="1">
    <source>
        <dbReference type="EMBL" id="WMV46559.1"/>
    </source>
</evidence>